<evidence type="ECO:0000256" key="9">
    <source>
        <dbReference type="SAM" id="Phobius"/>
    </source>
</evidence>
<dbReference type="CDD" id="cd16922">
    <property type="entry name" value="HATPase_EvgS-ArcB-TorS-like"/>
    <property type="match status" value="1"/>
</dbReference>
<feature type="domain" description="Histidine kinase" evidence="10">
    <location>
        <begin position="1083"/>
        <end position="1311"/>
    </location>
</feature>
<dbReference type="CDD" id="cd00082">
    <property type="entry name" value="HisKA"/>
    <property type="match status" value="1"/>
</dbReference>
<feature type="transmembrane region" description="Helical" evidence="9">
    <location>
        <begin position="272"/>
        <end position="294"/>
    </location>
</feature>
<keyword evidence="4" id="KW-0597">Phosphoprotein</keyword>
<evidence type="ECO:0000256" key="6">
    <source>
        <dbReference type="ARBA" id="ARBA00022777"/>
    </source>
</evidence>
<dbReference type="GO" id="GO:0009927">
    <property type="term" value="F:histidine phosphotransfer kinase activity"/>
    <property type="evidence" value="ECO:0007669"/>
    <property type="project" value="TreeGrafter"/>
</dbReference>
<dbReference type="PROSITE" id="PS50109">
    <property type="entry name" value="HIS_KIN"/>
    <property type="match status" value="1"/>
</dbReference>
<dbReference type="SUPFAM" id="SSF55874">
    <property type="entry name" value="ATPase domain of HSP90 chaperone/DNA topoisomerase II/histidine kinase"/>
    <property type="match status" value="1"/>
</dbReference>
<feature type="transmembrane region" description="Helical" evidence="9">
    <location>
        <begin position="336"/>
        <end position="362"/>
    </location>
</feature>
<dbReference type="FunFam" id="1.10.287.130:FF:000001">
    <property type="entry name" value="Two-component sensor histidine kinase"/>
    <property type="match status" value="1"/>
</dbReference>
<evidence type="ECO:0000256" key="8">
    <source>
        <dbReference type="ARBA" id="ARBA00074306"/>
    </source>
</evidence>
<dbReference type="SUPFAM" id="SSF47384">
    <property type="entry name" value="Homodimeric domain of signal transducing histidine kinase"/>
    <property type="match status" value="1"/>
</dbReference>
<dbReference type="InterPro" id="IPR005467">
    <property type="entry name" value="His_kinase_dom"/>
</dbReference>
<dbReference type="Gene3D" id="1.10.287.130">
    <property type="match status" value="1"/>
</dbReference>
<dbReference type="FunFam" id="3.30.565.10:FF:000010">
    <property type="entry name" value="Sensor histidine kinase RcsC"/>
    <property type="match status" value="1"/>
</dbReference>
<dbReference type="InterPro" id="IPR003018">
    <property type="entry name" value="GAF"/>
</dbReference>
<keyword evidence="12" id="KW-1185">Reference proteome</keyword>
<dbReference type="PRINTS" id="PR00344">
    <property type="entry name" value="BCTRLSENSOR"/>
</dbReference>
<dbReference type="SMART" id="SM00065">
    <property type="entry name" value="GAF"/>
    <property type="match status" value="4"/>
</dbReference>
<dbReference type="Pfam" id="PF02518">
    <property type="entry name" value="HATPase_c"/>
    <property type="match status" value="1"/>
</dbReference>
<proteinExistence type="inferred from homology"/>
<comment type="catalytic activity">
    <reaction evidence="1">
        <text>ATP + protein L-histidine = ADP + protein N-phospho-L-histidine.</text>
        <dbReference type="EC" id="2.7.13.3"/>
    </reaction>
</comment>
<dbReference type="PATRIC" id="fig|1134406.4.peg.25"/>
<feature type="transmembrane region" description="Helical" evidence="9">
    <location>
        <begin position="118"/>
        <end position="139"/>
    </location>
</feature>
<dbReference type="InterPro" id="IPR036097">
    <property type="entry name" value="HisK_dim/P_sf"/>
</dbReference>
<name>A0A0P6XFH7_9CHLR</name>
<dbReference type="Pfam" id="PF00512">
    <property type="entry name" value="HisKA"/>
    <property type="match status" value="1"/>
</dbReference>
<evidence type="ECO:0000256" key="2">
    <source>
        <dbReference type="ARBA" id="ARBA00006402"/>
    </source>
</evidence>
<comment type="similarity">
    <text evidence="2">In the N-terminal section; belongs to the phytochrome family.</text>
</comment>
<dbReference type="SMART" id="SM00388">
    <property type="entry name" value="HisKA"/>
    <property type="match status" value="1"/>
</dbReference>
<protein>
    <recommendedName>
        <fullName evidence="8">Circadian input-output histidine kinase CikA</fullName>
        <ecNumber evidence="3">2.7.13.3</ecNumber>
    </recommendedName>
</protein>
<keyword evidence="5" id="KW-0808">Transferase</keyword>
<dbReference type="GO" id="GO:0000155">
    <property type="term" value="F:phosphorelay sensor kinase activity"/>
    <property type="evidence" value="ECO:0007669"/>
    <property type="project" value="InterPro"/>
</dbReference>
<dbReference type="InterPro" id="IPR036890">
    <property type="entry name" value="HATPase_C_sf"/>
</dbReference>
<dbReference type="InterPro" id="IPR004358">
    <property type="entry name" value="Sig_transdc_His_kin-like_C"/>
</dbReference>
<feature type="transmembrane region" description="Helical" evidence="9">
    <location>
        <begin position="171"/>
        <end position="195"/>
    </location>
</feature>
<dbReference type="Proteomes" id="UP000050417">
    <property type="component" value="Unassembled WGS sequence"/>
</dbReference>
<keyword evidence="9" id="KW-0812">Transmembrane</keyword>
<evidence type="ECO:0000256" key="5">
    <source>
        <dbReference type="ARBA" id="ARBA00022679"/>
    </source>
</evidence>
<evidence type="ECO:0000256" key="7">
    <source>
        <dbReference type="ARBA" id="ARBA00023012"/>
    </source>
</evidence>
<dbReference type="Pfam" id="PF13492">
    <property type="entry name" value="GAF_3"/>
    <property type="match status" value="1"/>
</dbReference>
<gene>
    <name evidence="11" type="ORF">ADN00_03375</name>
</gene>
<dbReference type="SMART" id="SM00387">
    <property type="entry name" value="HATPase_c"/>
    <property type="match status" value="1"/>
</dbReference>
<dbReference type="GO" id="GO:0005886">
    <property type="term" value="C:plasma membrane"/>
    <property type="evidence" value="ECO:0007669"/>
    <property type="project" value="TreeGrafter"/>
</dbReference>
<dbReference type="SUPFAM" id="SSF55781">
    <property type="entry name" value="GAF domain-like"/>
    <property type="match status" value="4"/>
</dbReference>
<keyword evidence="9" id="KW-0472">Membrane</keyword>
<reference evidence="11 12" key="1">
    <citation type="submission" date="2015-07" db="EMBL/GenBank/DDBJ databases">
        <title>Genome sequence of Ornatilinea apprima DSM 23815.</title>
        <authorList>
            <person name="Hemp J."/>
            <person name="Ward L.M."/>
            <person name="Pace L.A."/>
            <person name="Fischer W.W."/>
        </authorList>
    </citation>
    <scope>NUCLEOTIDE SEQUENCE [LARGE SCALE GENOMIC DNA]</scope>
    <source>
        <strain evidence="11 12">P3M-1</strain>
    </source>
</reference>
<keyword evidence="6" id="KW-0418">Kinase</keyword>
<dbReference type="EC" id="2.7.13.3" evidence="3"/>
<feature type="transmembrane region" description="Helical" evidence="9">
    <location>
        <begin position="207"/>
        <end position="231"/>
    </location>
</feature>
<dbReference type="PANTHER" id="PTHR43047">
    <property type="entry name" value="TWO-COMPONENT HISTIDINE PROTEIN KINASE"/>
    <property type="match status" value="1"/>
</dbReference>
<dbReference type="InterPro" id="IPR003661">
    <property type="entry name" value="HisK_dim/P_dom"/>
</dbReference>
<sequence>MAAVYLIIAALVMLAVPFQARGWLRLPLAGGFYQPGMRLADVLLRDSLDGWDFRAQGVEPHARLVELAGEPVNSSQDLAAALAKLQPGEPVNARFEQTGGQRVVEVPARVLTDADQLLYFYLPYIIGLIYLLSAAWIFWTRRYQDSARAFCVFATSVAIAAGGWFDALTGHFWAMLWYAAIPIAGAAFFNLALVFPHPEAWLHNYPAARFGLYTLGAGLGLAAAALSGTAVGGALSLAAYAFCGLTSLAALGWIMLRRLKTASLVETDQIRLIFISAVLSFLPAAIWLAGSPFWPNVVHFSPLLIVPLALFPLAGGYALQRYGLLRSDFFLRRASLYALLGVLVAAGYALMATGASLVVKAWLPGRLLWVDGLIIFLMAMLLLPAYQALKRRVDAVFVRGENAYPDRLQTFSGELTHLVDIPGVIKVLRRSIEETLMPASYHIFVYDPVIEQYAAAPDASGKPSSDLRFGKKSGLVLTLEKMRFPIEIAVERTLPLEIMKEQARLRLLGAEVYAPLLGNQRLAGWVALGRRASGKHYDRTDLGYLDSLCDQAALAIERAQVVANLETRVRELNVLARVSQMINITLSLDDILELVFAQSSQVVPAENFAIMLRDEASQTLFWQFLVQDNERLTAEEGKALKETNRLERVVLETGQAILTDDYARECKRHGIFCEESTLANWMGLPLNAGAGSIGVLSVSTQDPTVSFHREQMDLLQAIADQAAGAIVKARLLEETEKRARQLTTLNELARQLGSTLELDPLLNHILDSAVEILNCEAGSLLLVEEPGGDLVFTATAGPVAAELLGKRIPAGTGVVGKAVSEARALIINDLSQSPEWFSKPDEDTGFRTRNLLVVPLQVKDSVTGVLEVINRNDGLPFLQEDLDLLAAFAGQAGIAIDNARLYTRTDQALEMKVGELSTLQTIDRELNASLDTRRAMQITLEWALRQSGATAGLVGSLSENRLHVAAAQGYETQPEAQVIDLANAAGWQEAANQGAILRLAGEGARRLSFLTGVQTQVLVPLRREATTIGLLVLESRAPDFGNEVEVNQFLARMSDHASIAVSNAQLYEEVQRANLAKSEFVSFVSHELKNPMTSIKGYTELILAGAVGPVNDAQKNFLGTIRSNVERMTTLVSDLADVSRIEAGRLRLDFAEVRMADVVEEVMRSMKRQVEEKNLVVSLDLPEDLVTVWADKTRLNQIITNFVSNAVKYTEAGGQVWLGAESCENRWDAEGATQVVHFWTRDSGIGISEEDQPKIFQKFFRSEDPKTREAPGTGLGLNITRSLVEYMGGKIWFESEFRKGTTFHFTIPVAGQE</sequence>
<feature type="transmembrane region" description="Helical" evidence="9">
    <location>
        <begin position="368"/>
        <end position="389"/>
    </location>
</feature>
<keyword evidence="7" id="KW-0902">Two-component regulatory system</keyword>
<evidence type="ECO:0000259" key="10">
    <source>
        <dbReference type="PROSITE" id="PS50109"/>
    </source>
</evidence>
<evidence type="ECO:0000313" key="12">
    <source>
        <dbReference type="Proteomes" id="UP000050417"/>
    </source>
</evidence>
<dbReference type="Gene3D" id="3.30.450.40">
    <property type="match status" value="4"/>
</dbReference>
<keyword evidence="9" id="KW-1133">Transmembrane helix</keyword>
<evidence type="ECO:0000313" key="11">
    <source>
        <dbReference type="EMBL" id="KPL78952.1"/>
    </source>
</evidence>
<dbReference type="EMBL" id="LGCL01000015">
    <property type="protein sequence ID" value="KPL78952.1"/>
    <property type="molecule type" value="Genomic_DNA"/>
</dbReference>
<dbReference type="InterPro" id="IPR029016">
    <property type="entry name" value="GAF-like_dom_sf"/>
</dbReference>
<feature type="transmembrane region" description="Helical" evidence="9">
    <location>
        <begin position="146"/>
        <end position="165"/>
    </location>
</feature>
<dbReference type="Gene3D" id="3.30.565.10">
    <property type="entry name" value="Histidine kinase-like ATPase, C-terminal domain"/>
    <property type="match status" value="1"/>
</dbReference>
<feature type="transmembrane region" description="Helical" evidence="9">
    <location>
        <begin position="237"/>
        <end position="256"/>
    </location>
</feature>
<evidence type="ECO:0000256" key="1">
    <source>
        <dbReference type="ARBA" id="ARBA00000085"/>
    </source>
</evidence>
<comment type="caution">
    <text evidence="11">The sequence shown here is derived from an EMBL/GenBank/DDBJ whole genome shotgun (WGS) entry which is preliminary data.</text>
</comment>
<evidence type="ECO:0000256" key="4">
    <source>
        <dbReference type="ARBA" id="ARBA00022553"/>
    </source>
</evidence>
<evidence type="ECO:0000256" key="3">
    <source>
        <dbReference type="ARBA" id="ARBA00012438"/>
    </source>
</evidence>
<accession>A0A0P6XFH7</accession>
<dbReference type="InterPro" id="IPR003594">
    <property type="entry name" value="HATPase_dom"/>
</dbReference>
<dbReference type="PANTHER" id="PTHR43047:SF72">
    <property type="entry name" value="OSMOSENSING HISTIDINE PROTEIN KINASE SLN1"/>
    <property type="match status" value="1"/>
</dbReference>
<dbReference type="STRING" id="1134406.ADN00_03375"/>
<dbReference type="Pfam" id="PF13185">
    <property type="entry name" value="GAF_2"/>
    <property type="match status" value="2"/>
</dbReference>
<organism evidence="11 12">
    <name type="scientific">Ornatilinea apprima</name>
    <dbReference type="NCBI Taxonomy" id="1134406"/>
    <lineage>
        <taxon>Bacteria</taxon>
        <taxon>Bacillati</taxon>
        <taxon>Chloroflexota</taxon>
        <taxon>Anaerolineae</taxon>
        <taxon>Anaerolineales</taxon>
        <taxon>Anaerolineaceae</taxon>
        <taxon>Ornatilinea</taxon>
    </lineage>
</organism>